<dbReference type="PANTHER" id="PTHR33069:SF3">
    <property type="entry name" value="DYNEIN HEAVY CHAIN TAIL DOMAIN-CONTAINING PROTEIN"/>
    <property type="match status" value="1"/>
</dbReference>
<sequence length="408" mass="47479">MPIITETLDQMSDDQDQDQETKVELYTAQISSTKELYSFVKAHRKLSELLQQKINEFSGTKTRWEETKVTKSVFERTVARINTILAGSITGKVHRLCALLFDSIYLQQLEAAQLRDGTKVLEELEKSVQQVCASISSLWVPDRFQFFPNQDGEKERLRRYKSARVQSKLVDTFYNLNEQLRLHFTLLPIPGNETITRAEAKVKLGELMTCIEDDEEYEEDLVKWVHLSDLRIVQEHWQEMAEILGDLLEELVEYPSLHKDIHIQPLHQFIPILKLSRLFFSKISKPSSDQSYPISYMSLNQLIDLINLTASIPTKLTKFYDQLECHYEPTQNIDLSKLSDLAKLFQAPLTLLINSLNHQTTNPNLPQHDLAQFIQWYADWQSHFSLAVRRFDTTYRDVYSDFLIAGDN</sequence>
<dbReference type="AlphaFoldDB" id="A0A5B0SDB4"/>
<dbReference type="Proteomes" id="UP000325313">
    <property type="component" value="Unassembled WGS sequence"/>
</dbReference>
<dbReference type="EMBL" id="VSWC01000106">
    <property type="protein sequence ID" value="KAA1085654.1"/>
    <property type="molecule type" value="Genomic_DNA"/>
</dbReference>
<reference evidence="3 4" key="1">
    <citation type="submission" date="2019-05" db="EMBL/GenBank/DDBJ databases">
        <title>Emergence of the Ug99 lineage of the wheat stem rust pathogen through somatic hybridization.</title>
        <authorList>
            <person name="Li F."/>
            <person name="Upadhyaya N.M."/>
            <person name="Sperschneider J."/>
            <person name="Matny O."/>
            <person name="Nguyen-Phuc H."/>
            <person name="Mago R."/>
            <person name="Raley C."/>
            <person name="Miller M.E."/>
            <person name="Silverstein K.A.T."/>
            <person name="Henningsen E."/>
            <person name="Hirsch C.D."/>
            <person name="Visser B."/>
            <person name="Pretorius Z.A."/>
            <person name="Steffenson B.J."/>
            <person name="Schwessinger B."/>
            <person name="Dodds P.N."/>
            <person name="Figueroa M."/>
        </authorList>
    </citation>
    <scope>NUCLEOTIDE SEQUENCE [LARGE SCALE GENOMIC DNA]</scope>
    <source>
        <strain evidence="1">21-0</strain>
        <strain evidence="2 4">Ug99</strain>
    </source>
</reference>
<accession>A0A5B0SDB4</accession>
<dbReference type="EMBL" id="VDEP01000036">
    <property type="protein sequence ID" value="KAA1136066.1"/>
    <property type="molecule type" value="Genomic_DNA"/>
</dbReference>
<keyword evidence="3" id="KW-1185">Reference proteome</keyword>
<dbReference type="Proteomes" id="UP000324748">
    <property type="component" value="Unassembled WGS sequence"/>
</dbReference>
<organism evidence="2 4">
    <name type="scientific">Puccinia graminis f. sp. tritici</name>
    <dbReference type="NCBI Taxonomy" id="56615"/>
    <lineage>
        <taxon>Eukaryota</taxon>
        <taxon>Fungi</taxon>
        <taxon>Dikarya</taxon>
        <taxon>Basidiomycota</taxon>
        <taxon>Pucciniomycotina</taxon>
        <taxon>Pucciniomycetes</taxon>
        <taxon>Pucciniales</taxon>
        <taxon>Pucciniaceae</taxon>
        <taxon>Puccinia</taxon>
    </lineage>
</organism>
<gene>
    <name evidence="1" type="ORF">PGT21_014033</name>
    <name evidence="2" type="ORF">PGTUg99_026004</name>
</gene>
<evidence type="ECO:0000313" key="1">
    <source>
        <dbReference type="EMBL" id="KAA1085654.1"/>
    </source>
</evidence>
<proteinExistence type="predicted"/>
<protein>
    <submittedName>
        <fullName evidence="2">Uncharacterized protein</fullName>
    </submittedName>
</protein>
<dbReference type="OrthoDB" id="2506670at2759"/>
<evidence type="ECO:0000313" key="4">
    <source>
        <dbReference type="Proteomes" id="UP000325313"/>
    </source>
</evidence>
<comment type="caution">
    <text evidence="2">The sequence shown here is derived from an EMBL/GenBank/DDBJ whole genome shotgun (WGS) entry which is preliminary data.</text>
</comment>
<dbReference type="PANTHER" id="PTHR33069">
    <property type="entry name" value="CHROMOSOME 7, WHOLE GENOME SHOTGUN SEQUENCE-RELATED"/>
    <property type="match status" value="1"/>
</dbReference>
<name>A0A5B0SDB4_PUCGR</name>
<evidence type="ECO:0000313" key="3">
    <source>
        <dbReference type="Proteomes" id="UP000324748"/>
    </source>
</evidence>
<evidence type="ECO:0000313" key="2">
    <source>
        <dbReference type="EMBL" id="KAA1136066.1"/>
    </source>
</evidence>